<evidence type="ECO:0000256" key="2">
    <source>
        <dbReference type="ARBA" id="ARBA00020484"/>
    </source>
</evidence>
<comment type="subunit">
    <text evidence="6">Monomer.</text>
</comment>
<feature type="binding site" evidence="6">
    <location>
        <begin position="59"/>
        <end position="63"/>
    </location>
    <ligand>
        <name>GTP</name>
        <dbReference type="ChEBI" id="CHEBI:37565"/>
    </ligand>
</feature>
<dbReference type="PANTHER" id="PTHR42698:SF2">
    <property type="entry name" value="GTPASE ERA-LIKE, CHLOROPLASTIC"/>
    <property type="match status" value="1"/>
</dbReference>
<comment type="function">
    <text evidence="6">An essential GTPase that binds both GDP and GTP, with rapid nucleotide exchange. Plays a role in 16S rRNA processing and 30S ribosomal subunit biogenesis and possibly also in cell cycle regulation and energy metabolism.</text>
</comment>
<dbReference type="Gene3D" id="3.30.300.20">
    <property type="match status" value="1"/>
</dbReference>
<dbReference type="EMBL" id="JARGYT010000039">
    <property type="protein sequence ID" value="MDZ5762340.1"/>
    <property type="molecule type" value="Genomic_DNA"/>
</dbReference>
<dbReference type="SUPFAM" id="SSF52540">
    <property type="entry name" value="P-loop containing nucleoside triphosphate hydrolases"/>
    <property type="match status" value="1"/>
</dbReference>
<dbReference type="SUPFAM" id="SSF54814">
    <property type="entry name" value="Prokaryotic type KH domain (KH-domain type II)"/>
    <property type="match status" value="1"/>
</dbReference>
<keyword evidence="4 6" id="KW-0694">RNA-binding</keyword>
<comment type="caution">
    <text evidence="11">The sequence shown here is derived from an EMBL/GenBank/DDBJ whole genome shotgun (WGS) entry which is preliminary data.</text>
</comment>
<dbReference type="Gene3D" id="3.40.50.300">
    <property type="entry name" value="P-loop containing nucleotide triphosphate hydrolases"/>
    <property type="match status" value="1"/>
</dbReference>
<dbReference type="PANTHER" id="PTHR42698">
    <property type="entry name" value="GTPASE ERA"/>
    <property type="match status" value="1"/>
</dbReference>
<accession>A0ABU5L8X7</accession>
<feature type="domain" description="Era-type G" evidence="10">
    <location>
        <begin position="4"/>
        <end position="170"/>
    </location>
</feature>
<evidence type="ECO:0000256" key="3">
    <source>
        <dbReference type="ARBA" id="ARBA00022741"/>
    </source>
</evidence>
<name>A0ABU5L8X7_9RICK</name>
<feature type="region of interest" description="G4" evidence="7">
    <location>
        <begin position="119"/>
        <end position="122"/>
    </location>
</feature>
<evidence type="ECO:0000259" key="10">
    <source>
        <dbReference type="PROSITE" id="PS51713"/>
    </source>
</evidence>
<dbReference type="CDD" id="cd04163">
    <property type="entry name" value="Era"/>
    <property type="match status" value="1"/>
</dbReference>
<keyword evidence="6" id="KW-0690">Ribosome biogenesis</keyword>
<dbReference type="InterPro" id="IPR015946">
    <property type="entry name" value="KH_dom-like_a/b"/>
</dbReference>
<evidence type="ECO:0000256" key="7">
    <source>
        <dbReference type="PROSITE-ProRule" id="PRU01050"/>
    </source>
</evidence>
<keyword evidence="6" id="KW-0699">rRNA-binding</keyword>
<proteinExistence type="inferred from homology"/>
<gene>
    <name evidence="6" type="primary">era</name>
    <name evidence="11" type="ORF">Cyrtocomes_00719</name>
</gene>
<feature type="region of interest" description="G2" evidence="7">
    <location>
        <begin position="38"/>
        <end position="42"/>
    </location>
</feature>
<feature type="binding site" evidence="6">
    <location>
        <begin position="119"/>
        <end position="122"/>
    </location>
    <ligand>
        <name>GTP</name>
        <dbReference type="ChEBI" id="CHEBI:37565"/>
    </ligand>
</feature>
<evidence type="ECO:0000256" key="6">
    <source>
        <dbReference type="HAMAP-Rule" id="MF_00367"/>
    </source>
</evidence>
<feature type="region of interest" description="G3" evidence="7">
    <location>
        <begin position="59"/>
        <end position="62"/>
    </location>
</feature>
<keyword evidence="6" id="KW-0472">Membrane</keyword>
<organism evidence="11 12">
    <name type="scientific">Candidatus Cyrtobacter comes</name>
    <dbReference type="NCBI Taxonomy" id="675776"/>
    <lineage>
        <taxon>Bacteria</taxon>
        <taxon>Pseudomonadati</taxon>
        <taxon>Pseudomonadota</taxon>
        <taxon>Alphaproteobacteria</taxon>
        <taxon>Rickettsiales</taxon>
        <taxon>Candidatus Midichloriaceae</taxon>
        <taxon>Candidatus Cyrtobacter</taxon>
    </lineage>
</organism>
<dbReference type="Proteomes" id="UP001293791">
    <property type="component" value="Unassembled WGS sequence"/>
</dbReference>
<evidence type="ECO:0000313" key="11">
    <source>
        <dbReference type="EMBL" id="MDZ5762340.1"/>
    </source>
</evidence>
<evidence type="ECO:0000256" key="4">
    <source>
        <dbReference type="ARBA" id="ARBA00022884"/>
    </source>
</evidence>
<keyword evidence="6" id="KW-0963">Cytoplasm</keyword>
<keyword evidence="6" id="KW-1003">Cell membrane</keyword>
<dbReference type="NCBIfam" id="TIGR00436">
    <property type="entry name" value="era"/>
    <property type="match status" value="1"/>
</dbReference>
<evidence type="ECO:0000313" key="12">
    <source>
        <dbReference type="Proteomes" id="UP001293791"/>
    </source>
</evidence>
<feature type="domain" description="KH type-2" evidence="9">
    <location>
        <begin position="201"/>
        <end position="277"/>
    </location>
</feature>
<comment type="similarity">
    <text evidence="1 6 7 8">Belongs to the TRAFAC class TrmE-Era-EngA-EngB-Septin-like GTPase superfamily. Era GTPase family.</text>
</comment>
<dbReference type="InterPro" id="IPR005225">
    <property type="entry name" value="Small_GTP-bd"/>
</dbReference>
<dbReference type="InterPro" id="IPR027417">
    <property type="entry name" value="P-loop_NTPase"/>
</dbReference>
<feature type="region of interest" description="G1" evidence="7">
    <location>
        <begin position="12"/>
        <end position="19"/>
    </location>
</feature>
<feature type="binding site" evidence="6">
    <location>
        <begin position="12"/>
        <end position="19"/>
    </location>
    <ligand>
        <name>GTP</name>
        <dbReference type="ChEBI" id="CHEBI:37565"/>
    </ligand>
</feature>
<feature type="region of interest" description="G5" evidence="7">
    <location>
        <begin position="149"/>
        <end position="151"/>
    </location>
</feature>
<keyword evidence="3 6" id="KW-0547">Nucleotide-binding</keyword>
<dbReference type="RefSeq" id="WP_322497810.1">
    <property type="nucleotide sequence ID" value="NZ_JARGYT010000039.1"/>
</dbReference>
<dbReference type="NCBIfam" id="TIGR00231">
    <property type="entry name" value="small_GTP"/>
    <property type="match status" value="1"/>
</dbReference>
<sequence length="281" mass="31697">MEKSLITVSLVGLPNAGKSTLINKIVGQKISIISPKSQTTRFNIIGIKNVDKCQIIFTDTPGFKNSKNALEKQMKNFALEAIESSDITCVVIDSCRLCKYGLDKSHLPNGIQGSIFLLNKIDKIRDKRVLLPHMKNIGDIYNPLDIFLLSATKSTGIDSFTARLCELSNNNPWMFENDEVTDISQKELAQEITREKLLYRIQDEIPYSVQITTERWEEQGDDLYINQTIFVNKNSHKAIVIGSGAANIKKIGQDSRAEISKLLDKKVRLFLYVKVLEDTDL</sequence>
<comment type="subcellular location">
    <subcellularLocation>
        <location evidence="6">Cytoplasm</location>
    </subcellularLocation>
    <subcellularLocation>
        <location evidence="6">Cell membrane</location>
        <topology evidence="6">Peripheral membrane protein</topology>
    </subcellularLocation>
</comment>
<dbReference type="HAMAP" id="MF_00367">
    <property type="entry name" value="GTPase_Era"/>
    <property type="match status" value="1"/>
</dbReference>
<dbReference type="Pfam" id="PF01926">
    <property type="entry name" value="MMR_HSR1"/>
    <property type="match status" value="1"/>
</dbReference>
<keyword evidence="5 6" id="KW-0342">GTP-binding</keyword>
<evidence type="ECO:0000256" key="5">
    <source>
        <dbReference type="ARBA" id="ARBA00023134"/>
    </source>
</evidence>
<dbReference type="InterPro" id="IPR004044">
    <property type="entry name" value="KH_dom_type_2"/>
</dbReference>
<dbReference type="InterPro" id="IPR030388">
    <property type="entry name" value="G_ERA_dom"/>
</dbReference>
<reference evidence="11 12" key="1">
    <citation type="submission" date="2023-02" db="EMBL/GenBank/DDBJ databases">
        <title>Host association and intracellularity evolved multiple times independently in the Rickettsiales.</title>
        <authorList>
            <person name="Castelli M."/>
            <person name="Nardi T."/>
            <person name="Gammuto L."/>
            <person name="Bellinzona G."/>
            <person name="Sabaneyeva E."/>
            <person name="Potekhin A."/>
            <person name="Serra V."/>
            <person name="Petroni G."/>
            <person name="Sassera D."/>
        </authorList>
    </citation>
    <scope>NUCLEOTIDE SEQUENCE [LARGE SCALE GENOMIC DNA]</scope>
    <source>
        <strain evidence="11 12">BOD18</strain>
    </source>
</reference>
<dbReference type="NCBIfam" id="NF000908">
    <property type="entry name" value="PRK00089.1"/>
    <property type="match status" value="1"/>
</dbReference>
<dbReference type="CDD" id="cd22534">
    <property type="entry name" value="KH-II_Era"/>
    <property type="match status" value="1"/>
</dbReference>
<evidence type="ECO:0000256" key="8">
    <source>
        <dbReference type="RuleBase" id="RU003761"/>
    </source>
</evidence>
<protein>
    <recommendedName>
        <fullName evidence="2 6">GTPase Era</fullName>
    </recommendedName>
</protein>
<dbReference type="InterPro" id="IPR006073">
    <property type="entry name" value="GTP-bd"/>
</dbReference>
<dbReference type="PROSITE" id="PS50823">
    <property type="entry name" value="KH_TYPE_2"/>
    <property type="match status" value="1"/>
</dbReference>
<dbReference type="InterPro" id="IPR009019">
    <property type="entry name" value="KH_sf_prok-type"/>
</dbReference>
<dbReference type="PRINTS" id="PR00326">
    <property type="entry name" value="GTP1OBG"/>
</dbReference>
<evidence type="ECO:0000256" key="1">
    <source>
        <dbReference type="ARBA" id="ARBA00007921"/>
    </source>
</evidence>
<keyword evidence="12" id="KW-1185">Reference proteome</keyword>
<dbReference type="Pfam" id="PF07650">
    <property type="entry name" value="KH_2"/>
    <property type="match status" value="1"/>
</dbReference>
<dbReference type="InterPro" id="IPR005662">
    <property type="entry name" value="GTPase_Era-like"/>
</dbReference>
<dbReference type="PROSITE" id="PS51713">
    <property type="entry name" value="G_ERA"/>
    <property type="match status" value="1"/>
</dbReference>
<evidence type="ECO:0000259" key="9">
    <source>
        <dbReference type="PROSITE" id="PS50823"/>
    </source>
</evidence>